<dbReference type="EC" id="2.1.1.77" evidence="3"/>
<keyword evidence="5" id="KW-0963">Cytoplasm</keyword>
<evidence type="ECO:0000256" key="10">
    <source>
        <dbReference type="ARBA" id="ARBA00031323"/>
    </source>
</evidence>
<dbReference type="SUPFAM" id="SSF53335">
    <property type="entry name" value="S-adenosyl-L-methionine-dependent methyltransferases"/>
    <property type="match status" value="1"/>
</dbReference>
<dbReference type="GO" id="GO:0008168">
    <property type="term" value="F:methyltransferase activity"/>
    <property type="evidence" value="ECO:0007669"/>
    <property type="project" value="UniProtKB-KW"/>
</dbReference>
<evidence type="ECO:0000256" key="8">
    <source>
        <dbReference type="ARBA" id="ARBA00022691"/>
    </source>
</evidence>
<evidence type="ECO:0000313" key="13">
    <source>
        <dbReference type="Proteomes" id="UP001595850"/>
    </source>
</evidence>
<sequence>MDWTPRAYDLADRVTRPDSPWRAPIAATPRHAFVPRWWRYTADGWALQDGPADEEAWAAAAYSDRTLVTQVGSLHADHATPADRPTGRPTSSSTLPGLVVQMLEYAAITDGDTVLDVGTGSGYGTAVLCSRLGSGRVTSIDIDTYLTKAAGERLTEAGHQPYLVTGDATGPLPGVVDRIVAMVSVRPVPASWLEALPTGGRLATTLTNTSMILTATKTDDGGAVGRIERDWAMFMTTRTGADYPARDQAALERARTADGEVVTPARYPVLDLLETWEVRSMLEMMAPDIEHHHEVDGDTRTAIMLHADGSWARAVQVAGGQPIVHQGGPRRLWDLLDEVRAYWLQHGQLPLHGALARVSPDGTIRLRRGQWSASIT</sequence>
<comment type="similarity">
    <text evidence="2">Belongs to the methyltransferase superfamily. L-isoaspartyl/D-aspartyl protein methyltransferase family.</text>
</comment>
<dbReference type="EMBL" id="JBHSBM010000002">
    <property type="protein sequence ID" value="MFC4056686.1"/>
    <property type="molecule type" value="Genomic_DNA"/>
</dbReference>
<keyword evidence="8" id="KW-0949">S-adenosyl-L-methionine</keyword>
<evidence type="ECO:0000256" key="11">
    <source>
        <dbReference type="ARBA" id="ARBA00031350"/>
    </source>
</evidence>
<evidence type="ECO:0000256" key="4">
    <source>
        <dbReference type="ARBA" id="ARBA00013346"/>
    </source>
</evidence>
<keyword evidence="13" id="KW-1185">Reference proteome</keyword>
<evidence type="ECO:0000256" key="5">
    <source>
        <dbReference type="ARBA" id="ARBA00022490"/>
    </source>
</evidence>
<keyword evidence="7" id="KW-0808">Transferase</keyword>
<keyword evidence="6 12" id="KW-0489">Methyltransferase</keyword>
<evidence type="ECO:0000256" key="7">
    <source>
        <dbReference type="ARBA" id="ARBA00022679"/>
    </source>
</evidence>
<organism evidence="12 13">
    <name type="scientific">Planomonospora corallina</name>
    <dbReference type="NCBI Taxonomy" id="1806052"/>
    <lineage>
        <taxon>Bacteria</taxon>
        <taxon>Bacillati</taxon>
        <taxon>Actinomycetota</taxon>
        <taxon>Actinomycetes</taxon>
        <taxon>Streptosporangiales</taxon>
        <taxon>Streptosporangiaceae</taxon>
        <taxon>Planomonospora</taxon>
    </lineage>
</organism>
<gene>
    <name evidence="12" type="ORF">ACFOWE_00120</name>
</gene>
<dbReference type="InterPro" id="IPR029063">
    <property type="entry name" value="SAM-dependent_MTases_sf"/>
</dbReference>
<evidence type="ECO:0000256" key="1">
    <source>
        <dbReference type="ARBA" id="ARBA00004496"/>
    </source>
</evidence>
<protein>
    <recommendedName>
        <fullName evidence="4">Protein-L-isoaspartate O-methyltransferase</fullName>
        <ecNumber evidence="3">2.1.1.77</ecNumber>
    </recommendedName>
    <alternativeName>
        <fullName evidence="11">L-isoaspartyl protein carboxyl methyltransferase</fullName>
    </alternativeName>
    <alternativeName>
        <fullName evidence="9">Protein L-isoaspartyl methyltransferase</fullName>
    </alternativeName>
    <alternativeName>
        <fullName evidence="10">Protein-beta-aspartate methyltransferase</fullName>
    </alternativeName>
</protein>
<evidence type="ECO:0000256" key="2">
    <source>
        <dbReference type="ARBA" id="ARBA00005369"/>
    </source>
</evidence>
<comment type="caution">
    <text evidence="12">The sequence shown here is derived from an EMBL/GenBank/DDBJ whole genome shotgun (WGS) entry which is preliminary data.</text>
</comment>
<reference evidence="13" key="1">
    <citation type="journal article" date="2019" name="Int. J. Syst. Evol. Microbiol.">
        <title>The Global Catalogue of Microorganisms (GCM) 10K type strain sequencing project: providing services to taxonomists for standard genome sequencing and annotation.</title>
        <authorList>
            <consortium name="The Broad Institute Genomics Platform"/>
            <consortium name="The Broad Institute Genome Sequencing Center for Infectious Disease"/>
            <person name="Wu L."/>
            <person name="Ma J."/>
        </authorList>
    </citation>
    <scope>NUCLEOTIDE SEQUENCE [LARGE SCALE GENOMIC DNA]</scope>
    <source>
        <strain evidence="13">TBRC 4489</strain>
    </source>
</reference>
<name>A0ABV8I0F1_9ACTN</name>
<accession>A0ABV8I0F1</accession>
<dbReference type="Gene3D" id="3.40.50.150">
    <property type="entry name" value="Vaccinia Virus protein VP39"/>
    <property type="match status" value="1"/>
</dbReference>
<dbReference type="Pfam" id="PF01135">
    <property type="entry name" value="PCMT"/>
    <property type="match status" value="1"/>
</dbReference>
<dbReference type="CDD" id="cd02440">
    <property type="entry name" value="AdoMet_MTases"/>
    <property type="match status" value="1"/>
</dbReference>
<dbReference type="PANTHER" id="PTHR11579:SF0">
    <property type="entry name" value="PROTEIN-L-ISOASPARTATE(D-ASPARTATE) O-METHYLTRANSFERASE"/>
    <property type="match status" value="1"/>
</dbReference>
<evidence type="ECO:0000256" key="9">
    <source>
        <dbReference type="ARBA" id="ARBA00030757"/>
    </source>
</evidence>
<dbReference type="InterPro" id="IPR000682">
    <property type="entry name" value="PCMT"/>
</dbReference>
<evidence type="ECO:0000256" key="3">
    <source>
        <dbReference type="ARBA" id="ARBA00011890"/>
    </source>
</evidence>
<evidence type="ECO:0000313" key="12">
    <source>
        <dbReference type="EMBL" id="MFC4056686.1"/>
    </source>
</evidence>
<proteinExistence type="inferred from homology"/>
<comment type="subcellular location">
    <subcellularLocation>
        <location evidence="1">Cytoplasm</location>
    </subcellularLocation>
</comment>
<dbReference type="PANTHER" id="PTHR11579">
    <property type="entry name" value="PROTEIN-L-ISOASPARTATE O-METHYLTRANSFERASE"/>
    <property type="match status" value="1"/>
</dbReference>
<dbReference type="GO" id="GO:0032259">
    <property type="term" value="P:methylation"/>
    <property type="evidence" value="ECO:0007669"/>
    <property type="project" value="UniProtKB-KW"/>
</dbReference>
<dbReference type="Proteomes" id="UP001595850">
    <property type="component" value="Unassembled WGS sequence"/>
</dbReference>
<evidence type="ECO:0000256" key="6">
    <source>
        <dbReference type="ARBA" id="ARBA00022603"/>
    </source>
</evidence>
<dbReference type="RefSeq" id="WP_377284644.1">
    <property type="nucleotide sequence ID" value="NZ_JBHSBM010000002.1"/>
</dbReference>